<dbReference type="InterPro" id="IPR050816">
    <property type="entry name" value="Flavin-dep_Halogenase_NPB"/>
</dbReference>
<dbReference type="PANTHER" id="PTHR43747">
    <property type="entry name" value="FAD-BINDING PROTEIN"/>
    <property type="match status" value="1"/>
</dbReference>
<evidence type="ECO:0000256" key="2">
    <source>
        <dbReference type="SAM" id="MobiDB-lite"/>
    </source>
</evidence>
<proteinExistence type="inferred from homology"/>
<accession>A0ABS8BCH8</accession>
<dbReference type="EMBL" id="JAJAUY010000118">
    <property type="protein sequence ID" value="MCB5182327.1"/>
    <property type="molecule type" value="Genomic_DNA"/>
</dbReference>
<evidence type="ECO:0000313" key="3">
    <source>
        <dbReference type="EMBL" id="MCB5182327.1"/>
    </source>
</evidence>
<dbReference type="PANTHER" id="PTHR43747:SF4">
    <property type="entry name" value="FLAVIN-DEPENDENT TRYPTOPHAN HALOGENASE"/>
    <property type="match status" value="1"/>
</dbReference>
<dbReference type="SUPFAM" id="SSF51905">
    <property type="entry name" value="FAD/NAD(P)-binding domain"/>
    <property type="match status" value="1"/>
</dbReference>
<evidence type="ECO:0000313" key="4">
    <source>
        <dbReference type="Proteomes" id="UP001199054"/>
    </source>
</evidence>
<comment type="similarity">
    <text evidence="1">Belongs to the flavin-dependent halogenase family. Bacterial tryptophan halogenase subfamily.</text>
</comment>
<dbReference type="InterPro" id="IPR036188">
    <property type="entry name" value="FAD/NAD-bd_sf"/>
</dbReference>
<gene>
    <name evidence="3" type="ORF">LG632_23475</name>
</gene>
<sequence>MHRDLNTTTPAAPVPDFTDVVVVGGTLTAWIAAAKLAAAFRAAVRVTVLETPYRPSEQVTTLPPTTQRDLFDPLGIPEATWMRACDATFDVAVKYVDPAAPERDFYVPRNTALPDCEGFSPLDAWLLLRASGETVESADRACFREPPLMDAMKSPRWLDGRAALSYGWHADTIMLTHFLRRTAVREFGVRLVTGGLLGADRAPDGALTTLRTTRGPLTADLFLDCTDEARLLLSATLREPLTPAPLLPTHTVTATVTAPTHDGAAPRRTPAPTGARAATGTFAPYTTLTALPEGWAWRRPLLDRHCVGLAYDGTRTTADEAARALLAPLAPHPRQPHRADAHRADALGPDAHGPTPRTVHTVHRPGRPRRAWVHHCVALGRAAGSTDPLTDDHATTLDLLDQLIRDFPSPGGHPHPPAAAARFDRAVAAHHARALDLALIRLHHPERPDLLPLSDAARAALEAHRAGLPVTPDDLPVRTLLTALASLTPRPATATPPTTAVAHHHRALRAAEEHFRRVKRHQHTLLETLPTAHTYLTRLHATPLTPTAATAAAALTA</sequence>
<reference evidence="3 4" key="1">
    <citation type="submission" date="2021-10" db="EMBL/GenBank/DDBJ databases">
        <title>Streptomyces sp. strain SMC 277, a novel streptomycete isolated from soil.</title>
        <authorList>
            <person name="Chanama M."/>
        </authorList>
    </citation>
    <scope>NUCLEOTIDE SEQUENCE [LARGE SCALE GENOMIC DNA]</scope>
    <source>
        <strain evidence="3 4">SMC 277</strain>
    </source>
</reference>
<evidence type="ECO:0000256" key="1">
    <source>
        <dbReference type="ARBA" id="ARBA00038396"/>
    </source>
</evidence>
<protein>
    <submittedName>
        <fullName evidence="3">Tryptophan 7-halogenase</fullName>
    </submittedName>
</protein>
<dbReference type="Proteomes" id="UP001199054">
    <property type="component" value="Unassembled WGS sequence"/>
</dbReference>
<dbReference type="Pfam" id="PF04820">
    <property type="entry name" value="Trp_halogenase"/>
    <property type="match status" value="1"/>
</dbReference>
<comment type="caution">
    <text evidence="3">The sequence shown here is derived from an EMBL/GenBank/DDBJ whole genome shotgun (WGS) entry which is preliminary data.</text>
</comment>
<keyword evidence="4" id="KW-1185">Reference proteome</keyword>
<dbReference type="RefSeq" id="WP_226729413.1">
    <property type="nucleotide sequence ID" value="NZ_JAJAUY010000118.1"/>
</dbReference>
<dbReference type="Gene3D" id="3.50.50.60">
    <property type="entry name" value="FAD/NAD(P)-binding domain"/>
    <property type="match status" value="1"/>
</dbReference>
<name>A0ABS8BCH8_9ACTN</name>
<dbReference type="InterPro" id="IPR006905">
    <property type="entry name" value="Flavin_halogenase"/>
</dbReference>
<feature type="region of interest" description="Disordered" evidence="2">
    <location>
        <begin position="348"/>
        <end position="367"/>
    </location>
</feature>
<organism evidence="3 4">
    <name type="scientific">Streptomyces antimicrobicus</name>
    <dbReference type="NCBI Taxonomy" id="2883108"/>
    <lineage>
        <taxon>Bacteria</taxon>
        <taxon>Bacillati</taxon>
        <taxon>Actinomycetota</taxon>
        <taxon>Actinomycetes</taxon>
        <taxon>Kitasatosporales</taxon>
        <taxon>Streptomycetaceae</taxon>
        <taxon>Streptomyces</taxon>
    </lineage>
</organism>